<dbReference type="SUPFAM" id="SSF52402">
    <property type="entry name" value="Adenine nucleotide alpha hydrolases-like"/>
    <property type="match status" value="1"/>
</dbReference>
<sequence length="206" mass="23827">MKLRSIQAKESIIENNIGLIRMLGVSGGKDSSIELFKTKLKWQYGVNIKVNHNTRYEISLECCLISRCNWLKRVLTDVFDPNSQTKLSNQRRLLLIWTSKKLGTYIIKTAHTYNDNIDLIGGRLQQGLVNYTMSILNKIKFLIFKITKVNTIILLDLEQRCLICHNDLSNKNAWYAKSNWQQIQNKISMFSSLLCLNSSNRNKPNS</sequence>
<evidence type="ECO:0000313" key="2">
    <source>
        <dbReference type="Proteomes" id="UP000229529"/>
    </source>
</evidence>
<reference evidence="1" key="1">
    <citation type="submission" date="2017-09" db="EMBL/GenBank/DDBJ databases">
        <authorList>
            <person name="Campbell M.A."/>
            <person name="Lukasik P."/>
            <person name="Simon C."/>
            <person name="McCutcheon J.P."/>
        </authorList>
    </citation>
    <scope>NUCLEOTIDE SEQUENCE [LARGE SCALE GENOMIC DNA]</scope>
    <source>
        <strain evidence="1">ALECUR</strain>
    </source>
</reference>
<protein>
    <submittedName>
        <fullName evidence="1">tRNA(Ile)-lysidine synthetase</fullName>
    </submittedName>
</protein>
<name>A0ABX4MI80_9HYPH</name>
<gene>
    <name evidence="1" type="primary">tilS</name>
    <name evidence="1" type="ORF">alecur_37</name>
</gene>
<accession>A0ABX4MI80</accession>
<dbReference type="Proteomes" id="UP000229529">
    <property type="component" value="Unassembled WGS sequence"/>
</dbReference>
<dbReference type="EMBL" id="NXGS01000008">
    <property type="protein sequence ID" value="PIM96574.1"/>
    <property type="molecule type" value="Genomic_DNA"/>
</dbReference>
<keyword evidence="2" id="KW-1185">Reference proteome</keyword>
<proteinExistence type="predicted"/>
<evidence type="ECO:0000313" key="1">
    <source>
        <dbReference type="EMBL" id="PIM96574.1"/>
    </source>
</evidence>
<comment type="caution">
    <text evidence="1">The sequence shown here is derived from an EMBL/GenBank/DDBJ whole genome shotgun (WGS) entry which is preliminary data.</text>
</comment>
<organism evidence="1 2">
    <name type="scientific">Candidatus Hodgkinia cicadicola</name>
    <dbReference type="NCBI Taxonomy" id="573658"/>
    <lineage>
        <taxon>Bacteria</taxon>
        <taxon>Pseudomonadati</taxon>
        <taxon>Pseudomonadota</taxon>
        <taxon>Alphaproteobacteria</taxon>
        <taxon>Hyphomicrobiales</taxon>
        <taxon>Candidatus Hodgkinia</taxon>
    </lineage>
</organism>